<dbReference type="GeneID" id="4909261"/>
<evidence type="ECO:0000313" key="3">
    <source>
        <dbReference type="Proteomes" id="UP000001431"/>
    </source>
</evidence>
<dbReference type="EMBL" id="CP000561">
    <property type="protein sequence ID" value="ABO07581.1"/>
    <property type="molecule type" value="Genomic_DNA"/>
</dbReference>
<dbReference type="STRING" id="410359.Pcal_0143"/>
<reference evidence="2" key="1">
    <citation type="submission" date="2007-02" db="EMBL/GenBank/DDBJ databases">
        <title>Complete sequence of Pyrobaculum calidifontis JCM 11548.</title>
        <authorList>
            <consortium name="US DOE Joint Genome Institute"/>
            <person name="Copeland A."/>
            <person name="Lucas S."/>
            <person name="Lapidus A."/>
            <person name="Barry K."/>
            <person name="Glavina del Rio T."/>
            <person name="Dalin E."/>
            <person name="Tice H."/>
            <person name="Pitluck S."/>
            <person name="Chain P."/>
            <person name="Malfatti S."/>
            <person name="Shin M."/>
            <person name="Vergez L."/>
            <person name="Schmutz J."/>
            <person name="Larimer F."/>
            <person name="Land M."/>
            <person name="Hauser L."/>
            <person name="Kyrpides N."/>
            <person name="Mikhailova N."/>
            <person name="Cozen A.E."/>
            <person name="Fitz-Gibbon S.T."/>
            <person name="House C.H."/>
            <person name="Saltikov C."/>
            <person name="Lowe T.M."/>
            <person name="Richardson P."/>
        </authorList>
    </citation>
    <scope>NUCLEOTIDE SEQUENCE [LARGE SCALE GENOMIC DNA]</scope>
    <source>
        <strain evidence="2">JCM 11548</strain>
    </source>
</reference>
<dbReference type="HOGENOM" id="CLU_1763940_0_0_2"/>
<keyword evidence="1" id="KW-0472">Membrane</keyword>
<evidence type="ECO:0000256" key="1">
    <source>
        <dbReference type="SAM" id="Phobius"/>
    </source>
</evidence>
<keyword evidence="1" id="KW-1133">Transmembrane helix</keyword>
<dbReference type="AlphaFoldDB" id="A3MSG4"/>
<protein>
    <submittedName>
        <fullName evidence="2">Uncharacterized protein</fullName>
    </submittedName>
</protein>
<evidence type="ECO:0000313" key="2">
    <source>
        <dbReference type="EMBL" id="ABO07581.1"/>
    </source>
</evidence>
<dbReference type="KEGG" id="pcl:Pcal_0143"/>
<proteinExistence type="predicted"/>
<accession>A3MSG4</accession>
<sequence length="168" mass="17944">MPRCDPGGAPPLFFIYLPVCRRVRGAVVSIQVAILMAVILAIALAVAGYLMTMFQAAARYTYIAVLQAYVYPGGGGSWVKLCVAAGGSDALKIESVELGGVKASRVEVYVGDSPRAVVRAGETAVVKAFFDVRVEYGQSLVGWLHTAEGFKFPFTPTYTVGEPKCPFE</sequence>
<keyword evidence="3" id="KW-1185">Reference proteome</keyword>
<gene>
    <name evidence="2" type="ordered locus">Pcal_0143</name>
</gene>
<dbReference type="Proteomes" id="UP000001431">
    <property type="component" value="Chromosome"/>
</dbReference>
<name>A3MSG4_PYRCJ</name>
<keyword evidence="1" id="KW-0812">Transmembrane</keyword>
<dbReference type="eggNOG" id="arCOG03740">
    <property type="taxonomic scope" value="Archaea"/>
</dbReference>
<dbReference type="RefSeq" id="WP_011848838.1">
    <property type="nucleotide sequence ID" value="NC_009073.1"/>
</dbReference>
<organism evidence="2 3">
    <name type="scientific">Pyrobaculum calidifontis (strain DSM 21063 / JCM 11548 / VA1)</name>
    <dbReference type="NCBI Taxonomy" id="410359"/>
    <lineage>
        <taxon>Archaea</taxon>
        <taxon>Thermoproteota</taxon>
        <taxon>Thermoprotei</taxon>
        <taxon>Thermoproteales</taxon>
        <taxon>Thermoproteaceae</taxon>
        <taxon>Pyrobaculum</taxon>
    </lineage>
</organism>
<feature type="transmembrane region" description="Helical" evidence="1">
    <location>
        <begin position="26"/>
        <end position="50"/>
    </location>
</feature>